<gene>
    <name evidence="1" type="ORF">B0T16DRAFT_140016</name>
</gene>
<reference evidence="1" key="1">
    <citation type="submission" date="2023-06" db="EMBL/GenBank/DDBJ databases">
        <title>Genome-scale phylogeny and comparative genomics of the fungal order Sordariales.</title>
        <authorList>
            <consortium name="Lawrence Berkeley National Laboratory"/>
            <person name="Hensen N."/>
            <person name="Bonometti L."/>
            <person name="Westerberg I."/>
            <person name="Brannstrom I.O."/>
            <person name="Guillou S."/>
            <person name="Cros-Aarteil S."/>
            <person name="Calhoun S."/>
            <person name="Haridas S."/>
            <person name="Kuo A."/>
            <person name="Mondo S."/>
            <person name="Pangilinan J."/>
            <person name="Riley R."/>
            <person name="Labutti K."/>
            <person name="Andreopoulos B."/>
            <person name="Lipzen A."/>
            <person name="Chen C."/>
            <person name="Yanf M."/>
            <person name="Daum C."/>
            <person name="Ng V."/>
            <person name="Clum A."/>
            <person name="Steindorff A."/>
            <person name="Ohm R."/>
            <person name="Martin F."/>
            <person name="Silar P."/>
            <person name="Natvig D."/>
            <person name="Lalanne C."/>
            <person name="Gautier V."/>
            <person name="Ament-Velasquez S.L."/>
            <person name="Kruys A."/>
            <person name="Hutchinson M.I."/>
            <person name="Powell A.J."/>
            <person name="Barry K."/>
            <person name="Miller A.N."/>
            <person name="Grigoriev I.V."/>
            <person name="Debuchy R."/>
            <person name="Gladieux P."/>
            <person name="Thoren M.H."/>
            <person name="Johannesson H."/>
        </authorList>
    </citation>
    <scope>NUCLEOTIDE SEQUENCE</scope>
    <source>
        <strain evidence="1">SMH2532-1</strain>
    </source>
</reference>
<keyword evidence="2" id="KW-1185">Reference proteome</keyword>
<evidence type="ECO:0000313" key="1">
    <source>
        <dbReference type="EMBL" id="KAK0645439.1"/>
    </source>
</evidence>
<evidence type="ECO:0000313" key="2">
    <source>
        <dbReference type="Proteomes" id="UP001174936"/>
    </source>
</evidence>
<accession>A0AA40CQD8</accession>
<protein>
    <submittedName>
        <fullName evidence="1">Uncharacterized protein</fullName>
    </submittedName>
</protein>
<dbReference type="EMBL" id="JAULSV010000004">
    <property type="protein sequence ID" value="KAK0645439.1"/>
    <property type="molecule type" value="Genomic_DNA"/>
</dbReference>
<sequence>MINEYMSTLPTVDGSQLSIHEIRYSFGIKTTWKLDFPVFSLVTMADAAAGGFQGCATLWERREWEAAGMHPFVRATGVGAFTFRIHSLLSQWEAYWSRLIDGIGTLLNADLGRILSPSSRLEMMVDTPDLRLSGFYFTVIQTLHISAE</sequence>
<dbReference type="AlphaFoldDB" id="A0AA40CQD8"/>
<organism evidence="1 2">
    <name type="scientific">Cercophora newfieldiana</name>
    <dbReference type="NCBI Taxonomy" id="92897"/>
    <lineage>
        <taxon>Eukaryota</taxon>
        <taxon>Fungi</taxon>
        <taxon>Dikarya</taxon>
        <taxon>Ascomycota</taxon>
        <taxon>Pezizomycotina</taxon>
        <taxon>Sordariomycetes</taxon>
        <taxon>Sordariomycetidae</taxon>
        <taxon>Sordariales</taxon>
        <taxon>Lasiosphaeriaceae</taxon>
        <taxon>Cercophora</taxon>
    </lineage>
</organism>
<comment type="caution">
    <text evidence="1">The sequence shown here is derived from an EMBL/GenBank/DDBJ whole genome shotgun (WGS) entry which is preliminary data.</text>
</comment>
<proteinExistence type="predicted"/>
<dbReference type="Proteomes" id="UP001174936">
    <property type="component" value="Unassembled WGS sequence"/>
</dbReference>
<name>A0AA40CQD8_9PEZI</name>